<dbReference type="InterPro" id="IPR001054">
    <property type="entry name" value="A/G_cyclase"/>
</dbReference>
<dbReference type="PANTHER" id="PTHR43081">
    <property type="entry name" value="ADENYLATE CYCLASE, TERMINAL-DIFFERENTIATION SPECIFIC-RELATED"/>
    <property type="match status" value="1"/>
</dbReference>
<evidence type="ECO:0000256" key="3">
    <source>
        <dbReference type="ARBA" id="ARBA00023004"/>
    </source>
</evidence>
<dbReference type="OrthoDB" id="9789782at2"/>
<dbReference type="InterPro" id="IPR035965">
    <property type="entry name" value="PAS-like_dom_sf"/>
</dbReference>
<feature type="domain" description="PAS" evidence="5">
    <location>
        <begin position="148"/>
        <end position="201"/>
    </location>
</feature>
<dbReference type="CDD" id="cd12107">
    <property type="entry name" value="Hemerythrin"/>
    <property type="match status" value="1"/>
</dbReference>
<dbReference type="PROSITE" id="PS50112">
    <property type="entry name" value="PAS"/>
    <property type="match status" value="1"/>
</dbReference>
<dbReference type="CDD" id="cd00130">
    <property type="entry name" value="PAS"/>
    <property type="match status" value="1"/>
</dbReference>
<sequence>MDESIIGRVEIFYGVKPAPLCKALGDCPIEEAEPGQTLLHPGMRSPHHMYVVLEGEVAIHFDGPDEPPSRFARPGDTVGELSTLLDTPPNATVKCQRPAQLLRIDQDVLHRVTNQFPLISRNLVGRVSSWLKMNTAQLVAREHRLIEQEKRLRAVVDSTVNGILIIETDGQVSAYNNGAQRIFGFAADEVVGQSVEFLLPSPPFTNFDDYFRALKPDHLALGEGLVCSAVRKDGVRILTELLASEVRYQDNRFLTLVVNDITRRFEAERAEQRLRDAMSRYVPDAFLALLGKTNIIDVRPGDGVVREMTVLFSDIRDFTAFSETRSPQEVFEFINDYLDAVEPEVTSTGGVVDKYIGDAIMALFPQQADDAVAAALGMIKALSRFNARRARNGEPEVRTGYGVNTGTLMLGAVGNRERMDGTVIGDAVNLAARLEGMTKLYKAPLLISHDAMLAMRKPEARRIRFVDVVAPKGRSMPAFVYEVYDHESAELRALKDETRPLLERAIALHHLGAHQQALNLLGPCLACSGDEDPVAQIYRQRAMDARREAMPADWDAGWRDEMATGLTEIDARHQALFAEAQRLRALFLGSSEHDDLFGATGTFEDMAHDCFLAEELLMRQNGNVGLDEHKARHDAFRRDLSNVRREIVTRVRDPAYLYLRLKVLAYDWFANHIHHWDQPMGRRLA</sequence>
<dbReference type="AlphaFoldDB" id="A0A1Y2K1S2"/>
<gene>
    <name evidence="7" type="ORF">MAIT1_02024</name>
</gene>
<dbReference type="Gene3D" id="1.20.120.50">
    <property type="entry name" value="Hemerythrin-like"/>
    <property type="match status" value="1"/>
</dbReference>
<comment type="caution">
    <text evidence="7">The sequence shown here is derived from an EMBL/GenBank/DDBJ whole genome shotgun (WGS) entry which is preliminary data.</text>
</comment>
<feature type="domain" description="Guanylate cyclase" evidence="6">
    <location>
        <begin position="309"/>
        <end position="435"/>
    </location>
</feature>
<evidence type="ECO:0000313" key="7">
    <source>
        <dbReference type="EMBL" id="OSM01958.1"/>
    </source>
</evidence>
<dbReference type="PROSITE" id="PS50125">
    <property type="entry name" value="GUANYLATE_CYCLASE_2"/>
    <property type="match status" value="1"/>
</dbReference>
<dbReference type="InterPro" id="IPR000595">
    <property type="entry name" value="cNMP-bd_dom"/>
</dbReference>
<evidence type="ECO:0000256" key="2">
    <source>
        <dbReference type="ARBA" id="ARBA00022723"/>
    </source>
</evidence>
<evidence type="ECO:0000259" key="4">
    <source>
        <dbReference type="PROSITE" id="PS50042"/>
    </source>
</evidence>
<keyword evidence="8" id="KW-1185">Reference proteome</keyword>
<dbReference type="NCBIfam" id="TIGR02481">
    <property type="entry name" value="hemeryth_dom"/>
    <property type="match status" value="1"/>
</dbReference>
<dbReference type="NCBIfam" id="TIGR00229">
    <property type="entry name" value="sensory_box"/>
    <property type="match status" value="1"/>
</dbReference>
<dbReference type="InterPro" id="IPR029787">
    <property type="entry name" value="Nucleotide_cyclase"/>
</dbReference>
<accession>A0A1Y2K1S2</accession>
<dbReference type="Pfam" id="PF00211">
    <property type="entry name" value="Guanylate_cyc"/>
    <property type="match status" value="1"/>
</dbReference>
<keyword evidence="2" id="KW-0479">Metal-binding</keyword>
<dbReference type="InterPro" id="IPR050697">
    <property type="entry name" value="Adenylyl/Guanylyl_Cyclase_3/4"/>
</dbReference>
<reference evidence="7 8" key="1">
    <citation type="journal article" date="2016" name="BMC Genomics">
        <title>Combined genomic and structural analyses of a cultured magnetotactic bacterium reveals its niche adaptation to a dynamic environment.</title>
        <authorList>
            <person name="Araujo A.C."/>
            <person name="Morillo V."/>
            <person name="Cypriano J."/>
            <person name="Teixeira L.C."/>
            <person name="Leao P."/>
            <person name="Lyra S."/>
            <person name="Almeida L.G."/>
            <person name="Bazylinski D.A."/>
            <person name="Vasconcellos A.T."/>
            <person name="Abreu F."/>
            <person name="Lins U."/>
        </authorList>
    </citation>
    <scope>NUCLEOTIDE SEQUENCE [LARGE SCALE GENOMIC DNA]</scope>
    <source>
        <strain evidence="7 8">IT-1</strain>
    </source>
</reference>
<dbReference type="SMART" id="SM00100">
    <property type="entry name" value="cNMP"/>
    <property type="match status" value="1"/>
</dbReference>
<dbReference type="GO" id="GO:0046872">
    <property type="term" value="F:metal ion binding"/>
    <property type="evidence" value="ECO:0007669"/>
    <property type="project" value="UniProtKB-KW"/>
</dbReference>
<dbReference type="Pfam" id="PF01814">
    <property type="entry name" value="Hemerythrin"/>
    <property type="match status" value="1"/>
</dbReference>
<evidence type="ECO:0000259" key="6">
    <source>
        <dbReference type="PROSITE" id="PS50125"/>
    </source>
</evidence>
<dbReference type="PROSITE" id="PS50042">
    <property type="entry name" value="CNMP_BINDING_3"/>
    <property type="match status" value="1"/>
</dbReference>
<proteinExistence type="inferred from homology"/>
<dbReference type="GO" id="GO:0006171">
    <property type="term" value="P:cAMP biosynthetic process"/>
    <property type="evidence" value="ECO:0007669"/>
    <property type="project" value="TreeGrafter"/>
</dbReference>
<dbReference type="SMART" id="SM00044">
    <property type="entry name" value="CYCc"/>
    <property type="match status" value="1"/>
</dbReference>
<dbReference type="InterPro" id="IPR012827">
    <property type="entry name" value="Hemerythrin_metal-bd"/>
</dbReference>
<dbReference type="CDD" id="cd00038">
    <property type="entry name" value="CAP_ED"/>
    <property type="match status" value="1"/>
</dbReference>
<dbReference type="PANTHER" id="PTHR43081:SF1">
    <property type="entry name" value="ADENYLATE CYCLASE, TERMINAL-DIFFERENTIATION SPECIFIC"/>
    <property type="match status" value="1"/>
</dbReference>
<dbReference type="RefSeq" id="WP_085444457.1">
    <property type="nucleotide sequence ID" value="NZ_LVJN01000020.1"/>
</dbReference>
<dbReference type="SUPFAM" id="SSF55073">
    <property type="entry name" value="Nucleotide cyclase"/>
    <property type="match status" value="1"/>
</dbReference>
<dbReference type="Proteomes" id="UP000194003">
    <property type="component" value="Unassembled WGS sequence"/>
</dbReference>
<evidence type="ECO:0000259" key="5">
    <source>
        <dbReference type="PROSITE" id="PS50112"/>
    </source>
</evidence>
<dbReference type="Pfam" id="PF00027">
    <property type="entry name" value="cNMP_binding"/>
    <property type="match status" value="1"/>
</dbReference>
<dbReference type="InterPro" id="IPR000014">
    <property type="entry name" value="PAS"/>
</dbReference>
<dbReference type="SUPFAM" id="SSF47188">
    <property type="entry name" value="Hemerythrin-like"/>
    <property type="match status" value="1"/>
</dbReference>
<organism evidence="7 8">
    <name type="scientific">Magnetofaba australis IT-1</name>
    <dbReference type="NCBI Taxonomy" id="1434232"/>
    <lineage>
        <taxon>Bacteria</taxon>
        <taxon>Pseudomonadati</taxon>
        <taxon>Pseudomonadota</taxon>
        <taxon>Magnetococcia</taxon>
        <taxon>Magnetococcales</taxon>
        <taxon>Magnetococcaceae</taxon>
        <taxon>Magnetofaba</taxon>
    </lineage>
</organism>
<dbReference type="Pfam" id="PF13426">
    <property type="entry name" value="PAS_9"/>
    <property type="match status" value="1"/>
</dbReference>
<dbReference type="SUPFAM" id="SSF55785">
    <property type="entry name" value="PYP-like sensor domain (PAS domain)"/>
    <property type="match status" value="1"/>
</dbReference>
<name>A0A1Y2K1S2_9PROT</name>
<dbReference type="SMART" id="SM00091">
    <property type="entry name" value="PAS"/>
    <property type="match status" value="1"/>
</dbReference>
<dbReference type="GO" id="GO:0004016">
    <property type="term" value="F:adenylate cyclase activity"/>
    <property type="evidence" value="ECO:0007669"/>
    <property type="project" value="UniProtKB-ARBA"/>
</dbReference>
<dbReference type="InterPro" id="IPR012312">
    <property type="entry name" value="Hemerythrin-like"/>
</dbReference>
<dbReference type="Gene3D" id="3.30.70.1230">
    <property type="entry name" value="Nucleotide cyclase"/>
    <property type="match status" value="1"/>
</dbReference>
<dbReference type="InterPro" id="IPR014710">
    <property type="entry name" value="RmlC-like_jellyroll"/>
</dbReference>
<dbReference type="STRING" id="1434232.MAIT1_02024"/>
<dbReference type="GO" id="GO:0035556">
    <property type="term" value="P:intracellular signal transduction"/>
    <property type="evidence" value="ECO:0007669"/>
    <property type="project" value="InterPro"/>
</dbReference>
<evidence type="ECO:0000256" key="1">
    <source>
        <dbReference type="ARBA" id="ARBA00010587"/>
    </source>
</evidence>
<dbReference type="CDD" id="cd07302">
    <property type="entry name" value="CHD"/>
    <property type="match status" value="1"/>
</dbReference>
<dbReference type="Gene3D" id="2.60.120.10">
    <property type="entry name" value="Jelly Rolls"/>
    <property type="match status" value="1"/>
</dbReference>
<feature type="domain" description="Cyclic nucleotide-binding" evidence="4">
    <location>
        <begin position="49"/>
        <end position="112"/>
    </location>
</feature>
<protein>
    <submittedName>
        <fullName evidence="7">Putative adenylate/guanylate cyclase</fullName>
    </submittedName>
</protein>
<dbReference type="EMBL" id="LVJN01000020">
    <property type="protein sequence ID" value="OSM01958.1"/>
    <property type="molecule type" value="Genomic_DNA"/>
</dbReference>
<dbReference type="InterPro" id="IPR018490">
    <property type="entry name" value="cNMP-bd_dom_sf"/>
</dbReference>
<dbReference type="Gene3D" id="3.30.450.20">
    <property type="entry name" value="PAS domain"/>
    <property type="match status" value="1"/>
</dbReference>
<comment type="similarity">
    <text evidence="1">Belongs to the hemerythrin family.</text>
</comment>
<keyword evidence="3" id="KW-0408">Iron</keyword>
<evidence type="ECO:0000313" key="8">
    <source>
        <dbReference type="Proteomes" id="UP000194003"/>
    </source>
</evidence>
<dbReference type="SUPFAM" id="SSF51206">
    <property type="entry name" value="cAMP-binding domain-like"/>
    <property type="match status" value="1"/>
</dbReference>
<dbReference type="InterPro" id="IPR035938">
    <property type="entry name" value="Hemerythrin-like_sf"/>
</dbReference>